<feature type="compositionally biased region" description="Basic and acidic residues" evidence="1">
    <location>
        <begin position="113"/>
        <end position="141"/>
    </location>
</feature>
<dbReference type="InterPro" id="IPR026185">
    <property type="entry name" value="EPSTI1"/>
</dbReference>
<comment type="caution">
    <text evidence="2">The sequence shown here is derived from an EMBL/GenBank/DDBJ whole genome shotgun (WGS) entry which is preliminary data.</text>
</comment>
<sequence>MSYTVPPRGSRSQVTRKTVPPKNANGDPADANAETKDTATNPQDRAQYMGGYTMITPNEKKRQQIQNQAKKEEQAYQKHKEKQKLGHVSYVGTVGGGENPAVPKTQTPNAKLKQSEKRQQYRQQTKDRETAELQKKKEAARKQAGLNTQRDKERAERLDEDRRKKNEAFLKRFDKPKRSQANKSDSIAGAGRQPEELGATNNNFSDDCDIYYNDGNPLVELQQRFPHCDMDYLEGLLLQCNGNVRQAMSLLT</sequence>
<protein>
    <submittedName>
        <fullName evidence="2">Uncharacterized protein</fullName>
    </submittedName>
</protein>
<keyword evidence="3" id="KW-1185">Reference proteome</keyword>
<dbReference type="CDD" id="cd14279">
    <property type="entry name" value="CUE"/>
    <property type="match status" value="1"/>
</dbReference>
<feature type="region of interest" description="Disordered" evidence="1">
    <location>
        <begin position="1"/>
        <end position="202"/>
    </location>
</feature>
<organism evidence="2 3">
    <name type="scientific">Owenia fusiformis</name>
    <name type="common">Polychaete worm</name>
    <dbReference type="NCBI Taxonomy" id="6347"/>
    <lineage>
        <taxon>Eukaryota</taxon>
        <taxon>Metazoa</taxon>
        <taxon>Spiralia</taxon>
        <taxon>Lophotrochozoa</taxon>
        <taxon>Annelida</taxon>
        <taxon>Polychaeta</taxon>
        <taxon>Sedentaria</taxon>
        <taxon>Canalipalpata</taxon>
        <taxon>Sabellida</taxon>
        <taxon>Oweniida</taxon>
        <taxon>Oweniidae</taxon>
        <taxon>Owenia</taxon>
    </lineage>
</organism>
<dbReference type="OrthoDB" id="10053624at2759"/>
<dbReference type="PANTHER" id="PTHR22529:SF1">
    <property type="entry name" value="EPITHELIAL-STROMAL INTERACTION PROTEIN 1"/>
    <property type="match status" value="1"/>
</dbReference>
<dbReference type="EMBL" id="CAIIXF020000005">
    <property type="protein sequence ID" value="CAH1783664.1"/>
    <property type="molecule type" value="Genomic_DNA"/>
</dbReference>
<evidence type="ECO:0000256" key="1">
    <source>
        <dbReference type="SAM" id="MobiDB-lite"/>
    </source>
</evidence>
<dbReference type="PANTHER" id="PTHR22529">
    <property type="entry name" value="EPITHELIAL-STROMAL INTERACTION PROTEIN 1"/>
    <property type="match status" value="1"/>
</dbReference>
<reference evidence="2" key="1">
    <citation type="submission" date="2022-03" db="EMBL/GenBank/DDBJ databases">
        <authorList>
            <person name="Martin C."/>
        </authorList>
    </citation>
    <scope>NUCLEOTIDE SEQUENCE</scope>
</reference>
<evidence type="ECO:0000313" key="2">
    <source>
        <dbReference type="EMBL" id="CAH1783664.1"/>
    </source>
</evidence>
<gene>
    <name evidence="2" type="ORF">OFUS_LOCUS9985</name>
</gene>
<dbReference type="Proteomes" id="UP000749559">
    <property type="component" value="Unassembled WGS sequence"/>
</dbReference>
<accession>A0A8J1T788</accession>
<feature type="compositionally biased region" description="Basic and acidic residues" evidence="1">
    <location>
        <begin position="149"/>
        <end position="177"/>
    </location>
</feature>
<proteinExistence type="predicted"/>
<feature type="compositionally biased region" description="Basic and acidic residues" evidence="1">
    <location>
        <begin position="69"/>
        <end position="78"/>
    </location>
</feature>
<name>A0A8J1T788_OWEFU</name>
<dbReference type="AlphaFoldDB" id="A0A8J1T788"/>
<evidence type="ECO:0000313" key="3">
    <source>
        <dbReference type="Proteomes" id="UP000749559"/>
    </source>
</evidence>